<dbReference type="Pfam" id="PF00505">
    <property type="entry name" value="HMG_box"/>
    <property type="match status" value="1"/>
</dbReference>
<evidence type="ECO:0000259" key="3">
    <source>
        <dbReference type="PROSITE" id="PS50118"/>
    </source>
</evidence>
<dbReference type="GO" id="GO:0003677">
    <property type="term" value="F:DNA binding"/>
    <property type="evidence" value="ECO:0007669"/>
    <property type="project" value="UniProtKB-UniRule"/>
</dbReference>
<keyword evidence="5" id="KW-1185">Reference proteome</keyword>
<protein>
    <recommendedName>
        <fullName evidence="3">HMG box domain-containing protein</fullName>
    </recommendedName>
</protein>
<sequence length="201" mass="23972">MPNDENAKENSNNHAFCVPAGYAKSEWFLDTQDLKPLEYEQKGGRYYGGCFKLYQPAVLEALAEKKYGKNRLANFRQEREDKIQRKRDRELKNQEEERKQQKRELEQKRQQKLLRKKEKDRPCKAVCAGEHYRRLHRPAFRKENPTGSGYAFEKAIDKMINAQYRSLSAEERRTWTAKAKADKVRYEKEYAAWDKKWNSQG</sequence>
<dbReference type="AlphaFoldDB" id="A0AAD2G1J5"/>
<dbReference type="PROSITE" id="PS50118">
    <property type="entry name" value="HMG_BOX_2"/>
    <property type="match status" value="1"/>
</dbReference>
<dbReference type="EMBL" id="CAKOGP040001980">
    <property type="protein sequence ID" value="CAJ1959064.1"/>
    <property type="molecule type" value="Genomic_DNA"/>
</dbReference>
<comment type="caution">
    <text evidence="4">The sequence shown here is derived from an EMBL/GenBank/DDBJ whole genome shotgun (WGS) entry which is preliminary data.</text>
</comment>
<evidence type="ECO:0000256" key="1">
    <source>
        <dbReference type="PROSITE-ProRule" id="PRU00267"/>
    </source>
</evidence>
<name>A0AAD2G1J5_9STRA</name>
<feature type="domain" description="HMG box" evidence="3">
    <location>
        <begin position="122"/>
        <end position="194"/>
    </location>
</feature>
<evidence type="ECO:0000313" key="4">
    <source>
        <dbReference type="EMBL" id="CAJ1959064.1"/>
    </source>
</evidence>
<evidence type="ECO:0000313" key="5">
    <source>
        <dbReference type="Proteomes" id="UP001295423"/>
    </source>
</evidence>
<dbReference type="Gene3D" id="1.10.30.10">
    <property type="entry name" value="High mobility group box domain"/>
    <property type="match status" value="1"/>
</dbReference>
<keyword evidence="1" id="KW-0539">Nucleus</keyword>
<dbReference type="Proteomes" id="UP001295423">
    <property type="component" value="Unassembled WGS sequence"/>
</dbReference>
<keyword evidence="1" id="KW-0238">DNA-binding</keyword>
<organism evidence="4 5">
    <name type="scientific">Cylindrotheca closterium</name>
    <dbReference type="NCBI Taxonomy" id="2856"/>
    <lineage>
        <taxon>Eukaryota</taxon>
        <taxon>Sar</taxon>
        <taxon>Stramenopiles</taxon>
        <taxon>Ochrophyta</taxon>
        <taxon>Bacillariophyta</taxon>
        <taxon>Bacillariophyceae</taxon>
        <taxon>Bacillariophycidae</taxon>
        <taxon>Bacillariales</taxon>
        <taxon>Bacillariaceae</taxon>
        <taxon>Cylindrotheca</taxon>
    </lineage>
</organism>
<gene>
    <name evidence="4" type="ORF">CYCCA115_LOCUS17492</name>
</gene>
<dbReference type="InterPro" id="IPR036910">
    <property type="entry name" value="HMG_box_dom_sf"/>
</dbReference>
<feature type="compositionally biased region" description="Basic and acidic residues" evidence="2">
    <location>
        <begin position="78"/>
        <end position="109"/>
    </location>
</feature>
<proteinExistence type="predicted"/>
<dbReference type="GO" id="GO:0005634">
    <property type="term" value="C:nucleus"/>
    <property type="evidence" value="ECO:0007669"/>
    <property type="project" value="UniProtKB-UniRule"/>
</dbReference>
<evidence type="ECO:0000256" key="2">
    <source>
        <dbReference type="SAM" id="MobiDB-lite"/>
    </source>
</evidence>
<feature type="DNA-binding region" description="HMG box" evidence="1">
    <location>
        <begin position="122"/>
        <end position="194"/>
    </location>
</feature>
<dbReference type="SMART" id="SM00398">
    <property type="entry name" value="HMG"/>
    <property type="match status" value="1"/>
</dbReference>
<dbReference type="InterPro" id="IPR009071">
    <property type="entry name" value="HMG_box_dom"/>
</dbReference>
<dbReference type="SUPFAM" id="SSF47095">
    <property type="entry name" value="HMG-box"/>
    <property type="match status" value="1"/>
</dbReference>
<reference evidence="4" key="1">
    <citation type="submission" date="2023-08" db="EMBL/GenBank/DDBJ databases">
        <authorList>
            <person name="Audoor S."/>
            <person name="Bilcke G."/>
        </authorList>
    </citation>
    <scope>NUCLEOTIDE SEQUENCE</scope>
</reference>
<feature type="region of interest" description="Disordered" evidence="2">
    <location>
        <begin position="78"/>
        <end position="122"/>
    </location>
</feature>
<accession>A0AAD2G1J5</accession>